<dbReference type="InterPro" id="IPR057326">
    <property type="entry name" value="KR_dom"/>
</dbReference>
<dbReference type="InterPro" id="IPR036291">
    <property type="entry name" value="NAD(P)-bd_dom_sf"/>
</dbReference>
<organism evidence="6 7">
    <name type="scientific">Amycolatopsis magusensis</name>
    <dbReference type="NCBI Taxonomy" id="882444"/>
    <lineage>
        <taxon>Bacteria</taxon>
        <taxon>Bacillati</taxon>
        <taxon>Actinomycetota</taxon>
        <taxon>Actinomycetes</taxon>
        <taxon>Pseudonocardiales</taxon>
        <taxon>Pseudonocardiaceae</taxon>
        <taxon>Amycolatopsis</taxon>
    </lineage>
</organism>
<dbReference type="SUPFAM" id="SSF51735">
    <property type="entry name" value="NAD(P)-binding Rossmann-fold domains"/>
    <property type="match status" value="2"/>
</dbReference>
<dbReference type="EMBL" id="JAGGMS010000001">
    <property type="protein sequence ID" value="MBP2180098.1"/>
    <property type="molecule type" value="Genomic_DNA"/>
</dbReference>
<dbReference type="PANTHER" id="PTHR43775">
    <property type="entry name" value="FATTY ACID SYNTHASE"/>
    <property type="match status" value="1"/>
</dbReference>
<feature type="domain" description="Malonyl-CoA:ACP transacylase (MAT)" evidence="5">
    <location>
        <begin position="388"/>
        <end position="577"/>
    </location>
</feature>
<dbReference type="Pfam" id="PF00698">
    <property type="entry name" value="Acyl_transf_1"/>
    <property type="match status" value="1"/>
</dbReference>
<feature type="domain" description="Ketoreductase" evidence="4">
    <location>
        <begin position="204"/>
        <end position="375"/>
    </location>
</feature>
<keyword evidence="1" id="KW-0596">Phosphopantetheine</keyword>
<evidence type="ECO:0000313" key="7">
    <source>
        <dbReference type="Proteomes" id="UP000741013"/>
    </source>
</evidence>
<dbReference type="Pfam" id="PF08659">
    <property type="entry name" value="KR"/>
    <property type="match status" value="1"/>
</dbReference>
<dbReference type="SUPFAM" id="SSF52151">
    <property type="entry name" value="FabD/lysophospholipase-like"/>
    <property type="match status" value="1"/>
</dbReference>
<evidence type="ECO:0000256" key="2">
    <source>
        <dbReference type="ARBA" id="ARBA00022553"/>
    </source>
</evidence>
<evidence type="ECO:0000259" key="4">
    <source>
        <dbReference type="SMART" id="SM00822"/>
    </source>
</evidence>
<keyword evidence="2" id="KW-0597">Phosphoprotein</keyword>
<dbReference type="Gene3D" id="3.40.50.720">
    <property type="entry name" value="NAD(P)-binding Rossmann-like Domain"/>
    <property type="match status" value="1"/>
</dbReference>
<dbReference type="GO" id="GO:0016740">
    <property type="term" value="F:transferase activity"/>
    <property type="evidence" value="ECO:0007669"/>
    <property type="project" value="UniProtKB-KW"/>
</dbReference>
<dbReference type="Gene3D" id="3.40.366.10">
    <property type="entry name" value="Malonyl-Coenzyme A Acyl Carrier Protein, domain 2"/>
    <property type="match status" value="1"/>
</dbReference>
<comment type="caution">
    <text evidence="6">The sequence shown here is derived from an EMBL/GenBank/DDBJ whole genome shotgun (WGS) entry which is preliminary data.</text>
</comment>
<keyword evidence="3 6" id="KW-0808">Transferase</keyword>
<dbReference type="InterPro" id="IPR050091">
    <property type="entry name" value="PKS_NRPS_Biosynth_Enz"/>
</dbReference>
<gene>
    <name evidence="6" type="ORF">JOM49_001624</name>
</gene>
<name>A0ABS4PML1_9PSEU</name>
<dbReference type="InterPro" id="IPR013968">
    <property type="entry name" value="PKS_KR"/>
</dbReference>
<evidence type="ECO:0000256" key="3">
    <source>
        <dbReference type="ARBA" id="ARBA00022679"/>
    </source>
</evidence>
<dbReference type="InterPro" id="IPR014043">
    <property type="entry name" value="Acyl_transferase_dom"/>
</dbReference>
<keyword evidence="7" id="KW-1185">Reference proteome</keyword>
<evidence type="ECO:0000313" key="6">
    <source>
        <dbReference type="EMBL" id="MBP2180098.1"/>
    </source>
</evidence>
<proteinExistence type="predicted"/>
<dbReference type="SMART" id="SM00822">
    <property type="entry name" value="PKS_KR"/>
    <property type="match status" value="1"/>
</dbReference>
<dbReference type="InterPro" id="IPR016036">
    <property type="entry name" value="Malonyl_transacylase_ACP-bd"/>
</dbReference>
<dbReference type="InterPro" id="IPR001227">
    <property type="entry name" value="Ac_transferase_dom_sf"/>
</dbReference>
<dbReference type="RefSeq" id="WP_209663718.1">
    <property type="nucleotide sequence ID" value="NZ_JAGGMS010000001.1"/>
</dbReference>
<sequence length="580" mass="62128">MTDRIDNALDCWRHRMDWRPVSGTPRLSGRWALVVADLDDGAQFAAVLRQYGAEPILIPAGNRSAMADCLRIFRGLNGVISLLALQESDEDLPPGVASTVYLMQALGDAGLAVPLWCVTRGAMTTGGDPVQALLWGLGRAAVLENPHRWGGLVDLPGDLDEHTARHFVTALSHDGGDNRFAVHKDGLYAARTVREPGHDWTPRGTVLITGATGALGTRVARWAAEQGADHLVLVSRRGPAATEAAELRKLLAGTRVTMAAADVTDEASLARVKAECGPIDAVVHTAGHDPVGPLPELRPADLLTRVVGARNLDRVFAGTTLDAFVLMSTLDGVRGRLGQGAAAATSAYLAALAARRRARGGRAHALAYDCRVTDDLRIFVFPDVLDNPGLTHDLRERSADFAATYAECERQLARYTDPLHGRDWATMVALAAMWRARGVRPARVLGHGAGEIAAAVVSGSLTLEEGAKAIAVRSQEMVAVSLPESEVADRIARWQGRIGVLAVEGPESVVVSGDPAAIDELTFRFRAGRITVRRLVRASAGNAEAFERTLAAYRAHGYRLIEMTTPPVPAEDRLHWLEVG</sequence>
<evidence type="ECO:0000259" key="5">
    <source>
        <dbReference type="SMART" id="SM00827"/>
    </source>
</evidence>
<dbReference type="SMART" id="SM00827">
    <property type="entry name" value="PKS_AT"/>
    <property type="match status" value="1"/>
</dbReference>
<dbReference type="SUPFAM" id="SSF55048">
    <property type="entry name" value="Probable ACP-binding domain of malonyl-CoA ACP transacylase"/>
    <property type="match status" value="1"/>
</dbReference>
<evidence type="ECO:0000256" key="1">
    <source>
        <dbReference type="ARBA" id="ARBA00022450"/>
    </source>
</evidence>
<dbReference type="PANTHER" id="PTHR43775:SF37">
    <property type="entry name" value="SI:DKEY-61P9.11"/>
    <property type="match status" value="1"/>
</dbReference>
<dbReference type="InterPro" id="IPR016035">
    <property type="entry name" value="Acyl_Trfase/lysoPLipase"/>
</dbReference>
<dbReference type="CDD" id="cd08952">
    <property type="entry name" value="KR_1_SDR_x"/>
    <property type="match status" value="1"/>
</dbReference>
<accession>A0ABS4PML1</accession>
<protein>
    <submittedName>
        <fullName evidence="6">Acyl transferase domain-containing protein</fullName>
    </submittedName>
</protein>
<dbReference type="Proteomes" id="UP000741013">
    <property type="component" value="Unassembled WGS sequence"/>
</dbReference>
<reference evidence="6 7" key="1">
    <citation type="submission" date="2021-03" db="EMBL/GenBank/DDBJ databases">
        <title>Sequencing the genomes of 1000 actinobacteria strains.</title>
        <authorList>
            <person name="Klenk H.-P."/>
        </authorList>
    </citation>
    <scope>NUCLEOTIDE SEQUENCE [LARGE SCALE GENOMIC DNA]</scope>
    <source>
        <strain evidence="6 7">DSM 45510</strain>
    </source>
</reference>